<evidence type="ECO:0000313" key="9">
    <source>
        <dbReference type="Proteomes" id="UP001500101"/>
    </source>
</evidence>
<reference evidence="9" key="1">
    <citation type="journal article" date="2019" name="Int. J. Syst. Evol. Microbiol.">
        <title>The Global Catalogue of Microorganisms (GCM) 10K type strain sequencing project: providing services to taxonomists for standard genome sequencing and annotation.</title>
        <authorList>
            <consortium name="The Broad Institute Genomics Platform"/>
            <consortium name="The Broad Institute Genome Sequencing Center for Infectious Disease"/>
            <person name="Wu L."/>
            <person name="Ma J."/>
        </authorList>
    </citation>
    <scope>NUCLEOTIDE SEQUENCE [LARGE SCALE GENOMIC DNA]</scope>
    <source>
        <strain evidence="9">JCM 16704</strain>
    </source>
</reference>
<evidence type="ECO:0000256" key="1">
    <source>
        <dbReference type="ARBA" id="ARBA00007806"/>
    </source>
</evidence>
<keyword evidence="3 4" id="KW-0326">Glycosidase</keyword>
<feature type="chain" id="PRO_5045987814" evidence="5">
    <location>
        <begin position="25"/>
        <end position="534"/>
    </location>
</feature>
<dbReference type="CDD" id="cd06592">
    <property type="entry name" value="GH31_NET37"/>
    <property type="match status" value="1"/>
</dbReference>
<keyword evidence="5" id="KW-0732">Signal</keyword>
<dbReference type="InterPro" id="IPR048395">
    <property type="entry name" value="Glyco_hydro_31_C"/>
</dbReference>
<accession>A0ABP7YSD7</accession>
<dbReference type="EMBL" id="BAAAZI010000007">
    <property type="protein sequence ID" value="GAA4140590.1"/>
    <property type="molecule type" value="Genomic_DNA"/>
</dbReference>
<protein>
    <submittedName>
        <fullName evidence="8">Glycoside hydrolase family 31 protein</fullName>
    </submittedName>
</protein>
<evidence type="ECO:0000313" key="8">
    <source>
        <dbReference type="EMBL" id="GAA4140590.1"/>
    </source>
</evidence>
<dbReference type="InterPro" id="IPR000322">
    <property type="entry name" value="Glyco_hydro_31_TIM"/>
</dbReference>
<sequence length="534" mass="61002">MSIIKNVLVCAGLVGLFGNSLTQAQEKNTLTITKEKNEYWWGGAVALGSYMPYVQDMKEFNLEFQNNNNQVVPLFISNKGRFVWGDKPFAFKVDKDKIDLSSKYENLKVQQAGTTLRSAYLKASQEYFPATGKLPEELFFSMPQYNTWIELMYNQNQHDILKYAQAIVDNGFPSGVLMIDDNWQRYYGNFDFRAEKFEDPKEMVKKLHDLGFKVMLWVCPFVSADSPEYRDLDAKGYLIKEKNSKSPAIISWWNGKSACYDLTNPKAKAHYIAQLKHMQEEYGIDGFKFDAGDNQFYNPARISSFDQSAISVDHTKAWAEIGLEFPFNEYRAGWKMGNQPLVQRLGDKAYSWKAVQMLVPDMIAAGLMGYGYTCPDMIGGGSFAAFLNIKDDEFDQKLIVRSAQVHALMPMMQFSVAPWRILSKENLEIAKKAAKLHQAFGSYILEQAHKTAKSGEPIVRHMDYSFPNEGFETCQDQFMLGEKFLVAPVITNEDKRSVKLPKGRWKDDLGKIHKGGKTIEMDVPLARLPYFEKI</sequence>
<dbReference type="GO" id="GO:0016787">
    <property type="term" value="F:hydrolase activity"/>
    <property type="evidence" value="ECO:0007669"/>
    <property type="project" value="UniProtKB-KW"/>
</dbReference>
<evidence type="ECO:0000256" key="2">
    <source>
        <dbReference type="ARBA" id="ARBA00022801"/>
    </source>
</evidence>
<dbReference type="SUPFAM" id="SSF51445">
    <property type="entry name" value="(Trans)glycosidases"/>
    <property type="match status" value="1"/>
</dbReference>
<feature type="domain" description="Glycoside hydrolase family 31 TIM barrel" evidence="6">
    <location>
        <begin position="151"/>
        <end position="440"/>
    </location>
</feature>
<feature type="signal peptide" evidence="5">
    <location>
        <begin position="1"/>
        <end position="24"/>
    </location>
</feature>
<name>A0ABP7YSD7_9SPHI</name>
<evidence type="ECO:0000256" key="5">
    <source>
        <dbReference type="SAM" id="SignalP"/>
    </source>
</evidence>
<dbReference type="PANTHER" id="PTHR43053">
    <property type="entry name" value="GLYCOSIDASE FAMILY 31"/>
    <property type="match status" value="1"/>
</dbReference>
<gene>
    <name evidence="8" type="ORF">GCM10022216_19840</name>
</gene>
<dbReference type="Pfam" id="PF01055">
    <property type="entry name" value="Glyco_hydro_31_2nd"/>
    <property type="match status" value="1"/>
</dbReference>
<dbReference type="SUPFAM" id="SSF51011">
    <property type="entry name" value="Glycosyl hydrolase domain"/>
    <property type="match status" value="1"/>
</dbReference>
<dbReference type="InterPro" id="IPR050985">
    <property type="entry name" value="Alpha-glycosidase_related"/>
</dbReference>
<dbReference type="Gene3D" id="2.60.40.1180">
    <property type="entry name" value="Golgi alpha-mannosidase II"/>
    <property type="match status" value="1"/>
</dbReference>
<evidence type="ECO:0000256" key="3">
    <source>
        <dbReference type="ARBA" id="ARBA00023295"/>
    </source>
</evidence>
<dbReference type="RefSeq" id="WP_344674543.1">
    <property type="nucleotide sequence ID" value="NZ_BAAAZI010000007.1"/>
</dbReference>
<feature type="domain" description="Glycosyl hydrolase family 31 C-terminal" evidence="7">
    <location>
        <begin position="455"/>
        <end position="531"/>
    </location>
</feature>
<comment type="similarity">
    <text evidence="1 4">Belongs to the glycosyl hydrolase 31 family.</text>
</comment>
<evidence type="ECO:0000256" key="4">
    <source>
        <dbReference type="RuleBase" id="RU361185"/>
    </source>
</evidence>
<dbReference type="Pfam" id="PF21365">
    <property type="entry name" value="Glyco_hydro_31_3rd"/>
    <property type="match status" value="1"/>
</dbReference>
<organism evidence="8 9">
    <name type="scientific">Sphingobacterium kyonggiense</name>
    <dbReference type="NCBI Taxonomy" id="714075"/>
    <lineage>
        <taxon>Bacteria</taxon>
        <taxon>Pseudomonadati</taxon>
        <taxon>Bacteroidota</taxon>
        <taxon>Sphingobacteriia</taxon>
        <taxon>Sphingobacteriales</taxon>
        <taxon>Sphingobacteriaceae</taxon>
        <taxon>Sphingobacterium</taxon>
    </lineage>
</organism>
<proteinExistence type="inferred from homology"/>
<evidence type="ECO:0000259" key="6">
    <source>
        <dbReference type="Pfam" id="PF01055"/>
    </source>
</evidence>
<dbReference type="PANTHER" id="PTHR43053:SF4">
    <property type="entry name" value="MYOGENESIS-REGULATING GLYCOSIDASE"/>
    <property type="match status" value="1"/>
</dbReference>
<keyword evidence="9" id="KW-1185">Reference proteome</keyword>
<keyword evidence="2 4" id="KW-0378">Hydrolase</keyword>
<evidence type="ECO:0000259" key="7">
    <source>
        <dbReference type="Pfam" id="PF21365"/>
    </source>
</evidence>
<comment type="caution">
    <text evidence="8">The sequence shown here is derived from an EMBL/GenBank/DDBJ whole genome shotgun (WGS) entry which is preliminary data.</text>
</comment>
<dbReference type="InterPro" id="IPR013780">
    <property type="entry name" value="Glyco_hydro_b"/>
</dbReference>
<dbReference type="Proteomes" id="UP001500101">
    <property type="component" value="Unassembled WGS sequence"/>
</dbReference>
<dbReference type="InterPro" id="IPR017853">
    <property type="entry name" value="GH"/>
</dbReference>
<dbReference type="Gene3D" id="3.20.20.80">
    <property type="entry name" value="Glycosidases"/>
    <property type="match status" value="1"/>
</dbReference>